<gene>
    <name evidence="2" type="ORF">ACJIZ3_009082</name>
</gene>
<evidence type="ECO:0000256" key="1">
    <source>
        <dbReference type="SAM" id="SignalP"/>
    </source>
</evidence>
<keyword evidence="3" id="KW-1185">Reference proteome</keyword>
<reference evidence="2 3" key="1">
    <citation type="submission" date="2024-12" db="EMBL/GenBank/DDBJ databases">
        <title>The unique morphological basis and parallel evolutionary history of personate flowers in Penstemon.</title>
        <authorList>
            <person name="Depatie T.H."/>
            <person name="Wessinger C.A."/>
        </authorList>
    </citation>
    <scope>NUCLEOTIDE SEQUENCE [LARGE SCALE GENOMIC DNA]</scope>
    <source>
        <strain evidence="2">WTNN_2</strain>
        <tissue evidence="2">Leaf</tissue>
    </source>
</reference>
<sequence length="195" mass="22373">MKLFLSLVQVLICWAFPCVDKYLLKVEALIIDATQNLFYMGCETCFASLNAEEKLLIYIYDDTGSLNVTVFGNFAAAITGLNALDCMGLYYKGIPFPVDEINQNLYGKMYFVGLKKRLRFVGHDLLFQYTVKSLHLKRITQTDSISHSYLDESLLPTDLFTNALEQACWFFLYTFLISYFDSHLVKSNNFSTLFS</sequence>
<proteinExistence type="predicted"/>
<evidence type="ECO:0000313" key="2">
    <source>
        <dbReference type="EMBL" id="KAL3834346.1"/>
    </source>
</evidence>
<evidence type="ECO:0000313" key="3">
    <source>
        <dbReference type="Proteomes" id="UP001634393"/>
    </source>
</evidence>
<keyword evidence="1" id="KW-0732">Signal</keyword>
<protein>
    <submittedName>
        <fullName evidence="2">Uncharacterized protein</fullName>
    </submittedName>
</protein>
<dbReference type="SUPFAM" id="SSF50249">
    <property type="entry name" value="Nucleic acid-binding proteins"/>
    <property type="match status" value="1"/>
</dbReference>
<organism evidence="2 3">
    <name type="scientific">Penstemon smallii</name>
    <dbReference type="NCBI Taxonomy" id="265156"/>
    <lineage>
        <taxon>Eukaryota</taxon>
        <taxon>Viridiplantae</taxon>
        <taxon>Streptophyta</taxon>
        <taxon>Embryophyta</taxon>
        <taxon>Tracheophyta</taxon>
        <taxon>Spermatophyta</taxon>
        <taxon>Magnoliopsida</taxon>
        <taxon>eudicotyledons</taxon>
        <taxon>Gunneridae</taxon>
        <taxon>Pentapetalae</taxon>
        <taxon>asterids</taxon>
        <taxon>lamiids</taxon>
        <taxon>Lamiales</taxon>
        <taxon>Plantaginaceae</taxon>
        <taxon>Cheloneae</taxon>
        <taxon>Penstemon</taxon>
    </lineage>
</organism>
<feature type="signal peptide" evidence="1">
    <location>
        <begin position="1"/>
        <end position="15"/>
    </location>
</feature>
<feature type="chain" id="PRO_5044849710" evidence="1">
    <location>
        <begin position="16"/>
        <end position="195"/>
    </location>
</feature>
<comment type="caution">
    <text evidence="2">The sequence shown here is derived from an EMBL/GenBank/DDBJ whole genome shotgun (WGS) entry which is preliminary data.</text>
</comment>
<dbReference type="EMBL" id="JBJXBP010000004">
    <property type="protein sequence ID" value="KAL3834346.1"/>
    <property type="molecule type" value="Genomic_DNA"/>
</dbReference>
<dbReference type="InterPro" id="IPR012340">
    <property type="entry name" value="NA-bd_OB-fold"/>
</dbReference>
<dbReference type="AlphaFoldDB" id="A0ABD3TCL3"/>
<dbReference type="Proteomes" id="UP001634393">
    <property type="component" value="Unassembled WGS sequence"/>
</dbReference>
<name>A0ABD3TCL3_9LAMI</name>
<accession>A0ABD3TCL3</accession>